<organism evidence="1">
    <name type="scientific">marine sediment metagenome</name>
    <dbReference type="NCBI Taxonomy" id="412755"/>
    <lineage>
        <taxon>unclassified sequences</taxon>
        <taxon>metagenomes</taxon>
        <taxon>ecological metagenomes</taxon>
    </lineage>
</organism>
<sequence>MSKIMERFKVWLHNFSHIHHRLMAEFLRKRNWVAFYLEPTHRDCKDGTCWMKAYESSLKT</sequence>
<comment type="caution">
    <text evidence="1">The sequence shown here is derived from an EMBL/GenBank/DDBJ whole genome shotgun (WGS) entry which is preliminary data.</text>
</comment>
<evidence type="ECO:0000313" key="1">
    <source>
        <dbReference type="EMBL" id="KKN25377.1"/>
    </source>
</evidence>
<reference evidence="1" key="1">
    <citation type="journal article" date="2015" name="Nature">
        <title>Complex archaea that bridge the gap between prokaryotes and eukaryotes.</title>
        <authorList>
            <person name="Spang A."/>
            <person name="Saw J.H."/>
            <person name="Jorgensen S.L."/>
            <person name="Zaremba-Niedzwiedzka K."/>
            <person name="Martijn J."/>
            <person name="Lind A.E."/>
            <person name="van Eijk R."/>
            <person name="Schleper C."/>
            <person name="Guy L."/>
            <person name="Ettema T.J."/>
        </authorList>
    </citation>
    <scope>NUCLEOTIDE SEQUENCE</scope>
</reference>
<name>A0A0F9PLD3_9ZZZZ</name>
<gene>
    <name evidence="1" type="ORF">LCGC14_0885370</name>
</gene>
<proteinExistence type="predicted"/>
<accession>A0A0F9PLD3</accession>
<protein>
    <submittedName>
        <fullName evidence="1">Uncharacterized protein</fullName>
    </submittedName>
</protein>
<dbReference type="AlphaFoldDB" id="A0A0F9PLD3"/>
<dbReference type="EMBL" id="LAZR01002807">
    <property type="protein sequence ID" value="KKN25377.1"/>
    <property type="molecule type" value="Genomic_DNA"/>
</dbReference>